<dbReference type="GO" id="GO:0003677">
    <property type="term" value="F:DNA binding"/>
    <property type="evidence" value="ECO:0007669"/>
    <property type="project" value="UniProtKB-KW"/>
</dbReference>
<evidence type="ECO:0000256" key="5">
    <source>
        <dbReference type="ARBA" id="ARBA00022833"/>
    </source>
</evidence>
<dbReference type="Pfam" id="PF00096">
    <property type="entry name" value="zf-C2H2"/>
    <property type="match status" value="6"/>
</dbReference>
<dbReference type="InterPro" id="IPR013087">
    <property type="entry name" value="Znf_C2H2_type"/>
</dbReference>
<evidence type="ECO:0000256" key="7">
    <source>
        <dbReference type="ARBA" id="ARBA00023125"/>
    </source>
</evidence>
<evidence type="ECO:0000259" key="11">
    <source>
        <dbReference type="PROSITE" id="PS50157"/>
    </source>
</evidence>
<dbReference type="GO" id="GO:0008270">
    <property type="term" value="F:zinc ion binding"/>
    <property type="evidence" value="ECO:0007669"/>
    <property type="project" value="UniProtKB-KW"/>
</dbReference>
<evidence type="ECO:0000256" key="9">
    <source>
        <dbReference type="ARBA" id="ARBA00023242"/>
    </source>
</evidence>
<dbReference type="FunFam" id="3.30.160.60:FF:001927">
    <property type="entry name" value="Zinc finger protein 1184"/>
    <property type="match status" value="1"/>
</dbReference>
<dbReference type="GO" id="GO:0000981">
    <property type="term" value="F:DNA-binding transcription factor activity, RNA polymerase II-specific"/>
    <property type="evidence" value="ECO:0007669"/>
    <property type="project" value="TreeGrafter"/>
</dbReference>
<evidence type="ECO:0000256" key="3">
    <source>
        <dbReference type="ARBA" id="ARBA00022737"/>
    </source>
</evidence>
<evidence type="ECO:0000313" key="13">
    <source>
        <dbReference type="Proteomes" id="UP001208570"/>
    </source>
</evidence>
<proteinExistence type="predicted"/>
<protein>
    <recommendedName>
        <fullName evidence="11">C2H2-type domain-containing protein</fullName>
    </recommendedName>
</protein>
<organism evidence="12 13">
    <name type="scientific">Paralvinella palmiformis</name>
    <dbReference type="NCBI Taxonomy" id="53620"/>
    <lineage>
        <taxon>Eukaryota</taxon>
        <taxon>Metazoa</taxon>
        <taxon>Spiralia</taxon>
        <taxon>Lophotrochozoa</taxon>
        <taxon>Annelida</taxon>
        <taxon>Polychaeta</taxon>
        <taxon>Sedentaria</taxon>
        <taxon>Canalipalpata</taxon>
        <taxon>Terebellida</taxon>
        <taxon>Terebelliformia</taxon>
        <taxon>Alvinellidae</taxon>
        <taxon>Paralvinella</taxon>
    </lineage>
</organism>
<keyword evidence="8" id="KW-0804">Transcription</keyword>
<dbReference type="SMART" id="SM00355">
    <property type="entry name" value="ZnF_C2H2"/>
    <property type="match status" value="8"/>
</dbReference>
<feature type="domain" description="C2H2-type" evidence="11">
    <location>
        <begin position="370"/>
        <end position="397"/>
    </location>
</feature>
<dbReference type="PANTHER" id="PTHR24394:SF44">
    <property type="entry name" value="ZINC FINGER PROTEIN 271-LIKE"/>
    <property type="match status" value="1"/>
</dbReference>
<dbReference type="FunFam" id="3.30.160.60:FF:000072">
    <property type="entry name" value="zinc finger protein 143 isoform X1"/>
    <property type="match status" value="1"/>
</dbReference>
<accession>A0AAD9J205</accession>
<feature type="domain" description="C2H2-type" evidence="11">
    <location>
        <begin position="482"/>
        <end position="509"/>
    </location>
</feature>
<feature type="domain" description="C2H2-type" evidence="11">
    <location>
        <begin position="398"/>
        <end position="425"/>
    </location>
</feature>
<keyword evidence="2" id="KW-0479">Metal-binding</keyword>
<dbReference type="AlphaFoldDB" id="A0AAD9J205"/>
<dbReference type="Gene3D" id="3.30.160.60">
    <property type="entry name" value="Classic Zinc Finger"/>
    <property type="match status" value="7"/>
</dbReference>
<dbReference type="PANTHER" id="PTHR24394">
    <property type="entry name" value="ZINC FINGER PROTEIN"/>
    <property type="match status" value="1"/>
</dbReference>
<dbReference type="InterPro" id="IPR036236">
    <property type="entry name" value="Znf_C2H2_sf"/>
</dbReference>
<dbReference type="FunFam" id="3.30.160.60:FF:000624">
    <property type="entry name" value="zinc finger protein 697"/>
    <property type="match status" value="2"/>
</dbReference>
<reference evidence="12" key="1">
    <citation type="journal article" date="2023" name="Mol. Biol. Evol.">
        <title>Third-Generation Sequencing Reveals the Adaptive Role of the Epigenome in Three Deep-Sea Polychaetes.</title>
        <authorList>
            <person name="Perez M."/>
            <person name="Aroh O."/>
            <person name="Sun Y."/>
            <person name="Lan Y."/>
            <person name="Juniper S.K."/>
            <person name="Young C.R."/>
            <person name="Angers B."/>
            <person name="Qian P.Y."/>
        </authorList>
    </citation>
    <scope>NUCLEOTIDE SEQUENCE</scope>
    <source>
        <strain evidence="12">P08H-3</strain>
    </source>
</reference>
<dbReference type="PROSITE" id="PS00028">
    <property type="entry name" value="ZINC_FINGER_C2H2_1"/>
    <property type="match status" value="8"/>
</dbReference>
<keyword evidence="5" id="KW-0862">Zinc</keyword>
<sequence>MATGSRPRMIEFLIDYNVYHIESTVDKEIGYKKRPKSAEFHKNRELKKDSAGLSPDELNDDYTKLLNDKFSKRPDDLVLGSQEGLLDQRYPIWYISVMALTRVLLRSSAKDSFISTITTSHCFSHGNKDILDVLDEPRKDGELIAYMNEATKPIKPNIGDFQKKTKVLCKNEGDVLVGYKMIGFYLHYLLHCKDLWLKQQTVRYHSPNMSEDDIDNVYECPLLMEVKTEPPDDVEYILERSTIKSADDVDSNDLEMSRNVQNATDEENSNLELSGTDQDHVDVHELGLIKEESADGNSKDIKIEGNVVSVKAFYCCQCMKPFPSVCSIKQHMLSHTRAEQCSSSLTSMPFTQVQKLKKTYLQVNSQKKTYHCTLCSSFFATVNNLKTHMECHAGKNPYSCSVCFKTFKRLDGVKTHMLIHTNERPFSCPVCQRTFIYAGSVKSHMHVHTNERPYLCYVCSKTFTKLQTMNRHMLIHTGEKPFACPLCSKTFNRSDKLKRHVQLHTGERPFSCSVCSKTFTLAHNMKKHMQIHTGKKPYSCSVCSKTFAYARSIKNHMLLHACNKV</sequence>
<keyword evidence="9" id="KW-0539">Nucleus</keyword>
<evidence type="ECO:0000313" key="12">
    <source>
        <dbReference type="EMBL" id="KAK2145094.1"/>
    </source>
</evidence>
<evidence type="ECO:0000256" key="6">
    <source>
        <dbReference type="ARBA" id="ARBA00023015"/>
    </source>
</evidence>
<dbReference type="GO" id="GO:0005634">
    <property type="term" value="C:nucleus"/>
    <property type="evidence" value="ECO:0007669"/>
    <property type="project" value="UniProtKB-SubCell"/>
</dbReference>
<dbReference type="PROSITE" id="PS50157">
    <property type="entry name" value="ZINC_FINGER_C2H2_2"/>
    <property type="match status" value="8"/>
</dbReference>
<keyword evidence="4 10" id="KW-0863">Zinc-finger</keyword>
<keyword evidence="3" id="KW-0677">Repeat</keyword>
<dbReference type="SUPFAM" id="SSF57667">
    <property type="entry name" value="beta-beta-alpha zinc fingers"/>
    <property type="match status" value="4"/>
</dbReference>
<feature type="domain" description="C2H2-type" evidence="11">
    <location>
        <begin position="454"/>
        <end position="481"/>
    </location>
</feature>
<dbReference type="FunFam" id="3.30.160.60:FF:001498">
    <property type="entry name" value="Zinc finger protein 404"/>
    <property type="match status" value="1"/>
</dbReference>
<feature type="domain" description="C2H2-type" evidence="11">
    <location>
        <begin position="538"/>
        <end position="565"/>
    </location>
</feature>
<keyword evidence="7" id="KW-0238">DNA-binding</keyword>
<keyword evidence="6" id="KW-0805">Transcription regulation</keyword>
<evidence type="ECO:0000256" key="2">
    <source>
        <dbReference type="ARBA" id="ARBA00022723"/>
    </source>
</evidence>
<feature type="domain" description="C2H2-type" evidence="11">
    <location>
        <begin position="426"/>
        <end position="453"/>
    </location>
</feature>
<gene>
    <name evidence="12" type="ORF">LSH36_703g00017</name>
</gene>
<comment type="caution">
    <text evidence="12">The sequence shown here is derived from an EMBL/GenBank/DDBJ whole genome shotgun (WGS) entry which is preliminary data.</text>
</comment>
<dbReference type="FunFam" id="3.30.160.60:FF:001485">
    <property type="entry name" value="Krueppel-related zinc finger protein"/>
    <property type="match status" value="1"/>
</dbReference>
<feature type="domain" description="C2H2-type" evidence="11">
    <location>
        <begin position="313"/>
        <end position="340"/>
    </location>
</feature>
<evidence type="ECO:0000256" key="10">
    <source>
        <dbReference type="PROSITE-ProRule" id="PRU00042"/>
    </source>
</evidence>
<evidence type="ECO:0000256" key="8">
    <source>
        <dbReference type="ARBA" id="ARBA00023163"/>
    </source>
</evidence>
<comment type="subcellular location">
    <subcellularLocation>
        <location evidence="1">Nucleus</location>
    </subcellularLocation>
</comment>
<dbReference type="EMBL" id="JAODUP010000703">
    <property type="protein sequence ID" value="KAK2145094.1"/>
    <property type="molecule type" value="Genomic_DNA"/>
</dbReference>
<feature type="domain" description="C2H2-type" evidence="11">
    <location>
        <begin position="510"/>
        <end position="537"/>
    </location>
</feature>
<dbReference type="Proteomes" id="UP001208570">
    <property type="component" value="Unassembled WGS sequence"/>
</dbReference>
<name>A0AAD9J205_9ANNE</name>
<evidence type="ECO:0000256" key="1">
    <source>
        <dbReference type="ARBA" id="ARBA00004123"/>
    </source>
</evidence>
<keyword evidence="13" id="KW-1185">Reference proteome</keyword>
<evidence type="ECO:0000256" key="4">
    <source>
        <dbReference type="ARBA" id="ARBA00022771"/>
    </source>
</evidence>